<protein>
    <submittedName>
        <fullName evidence="5">Transcriptional regulator</fullName>
    </submittedName>
</protein>
<dbReference type="PANTHER" id="PTHR33154:SF18">
    <property type="entry name" value="ARSENICAL RESISTANCE OPERON REPRESSOR"/>
    <property type="match status" value="1"/>
</dbReference>
<organism evidence="5 6">
    <name type="scientific">Staphylococcus xylosus</name>
    <dbReference type="NCBI Taxonomy" id="1288"/>
    <lineage>
        <taxon>Bacteria</taxon>
        <taxon>Bacillati</taxon>
        <taxon>Bacillota</taxon>
        <taxon>Bacilli</taxon>
        <taxon>Bacillales</taxon>
        <taxon>Staphylococcaceae</taxon>
        <taxon>Staphylococcus</taxon>
    </lineage>
</organism>
<dbReference type="InterPro" id="IPR001845">
    <property type="entry name" value="HTH_ArsR_DNA-bd_dom"/>
</dbReference>
<dbReference type="PROSITE" id="PS50987">
    <property type="entry name" value="HTH_ARSR_2"/>
    <property type="match status" value="1"/>
</dbReference>
<sequence length="112" mass="13065">MVNDYICEVQYMHKQKIENAQNFIEEAAPKSLLSIFSKISDETKVKIILGLLKESEMCVCDISVLLNMSIATTSHHLRLLYKKGVLDKYKEGKMSYYFIKDEQIKTFFMDNL</sequence>
<dbReference type="PANTHER" id="PTHR33154">
    <property type="entry name" value="TRANSCRIPTIONAL REGULATOR, ARSR FAMILY"/>
    <property type="match status" value="1"/>
</dbReference>
<dbReference type="RefSeq" id="WP_017722424.1">
    <property type="nucleotide sequence ID" value="NZ_CABIWF010000001.1"/>
</dbReference>
<dbReference type="GO" id="GO:0003700">
    <property type="term" value="F:DNA-binding transcription factor activity"/>
    <property type="evidence" value="ECO:0007669"/>
    <property type="project" value="InterPro"/>
</dbReference>
<keyword evidence="3" id="KW-0804">Transcription</keyword>
<dbReference type="PROSITE" id="PS00846">
    <property type="entry name" value="HTH_ARSR_1"/>
    <property type="match status" value="1"/>
</dbReference>
<dbReference type="InterPro" id="IPR036390">
    <property type="entry name" value="WH_DNA-bd_sf"/>
</dbReference>
<dbReference type="Proteomes" id="UP000285567">
    <property type="component" value="Unassembled WGS sequence"/>
</dbReference>
<dbReference type="OrthoDB" id="9794330at2"/>
<dbReference type="InterPro" id="IPR051081">
    <property type="entry name" value="HTH_MetalResp_TranReg"/>
</dbReference>
<evidence type="ECO:0000256" key="1">
    <source>
        <dbReference type="ARBA" id="ARBA00023015"/>
    </source>
</evidence>
<feature type="domain" description="HTH arsR-type" evidence="4">
    <location>
        <begin position="24"/>
        <end position="112"/>
    </location>
</feature>
<dbReference type="SMART" id="SM00418">
    <property type="entry name" value="HTH_ARSR"/>
    <property type="match status" value="1"/>
</dbReference>
<gene>
    <name evidence="5" type="ORF">BU097_13940</name>
</gene>
<evidence type="ECO:0000256" key="3">
    <source>
        <dbReference type="ARBA" id="ARBA00023163"/>
    </source>
</evidence>
<accession>A0A418IJY3</accession>
<keyword evidence="1" id="KW-0805">Transcription regulation</keyword>
<dbReference type="GO" id="GO:0003677">
    <property type="term" value="F:DNA binding"/>
    <property type="evidence" value="ECO:0007669"/>
    <property type="project" value="UniProtKB-KW"/>
</dbReference>
<dbReference type="InterPro" id="IPR011991">
    <property type="entry name" value="ArsR-like_HTH"/>
</dbReference>
<evidence type="ECO:0000256" key="2">
    <source>
        <dbReference type="ARBA" id="ARBA00023125"/>
    </source>
</evidence>
<dbReference type="EMBL" id="QXUL01000115">
    <property type="protein sequence ID" value="RIN06977.1"/>
    <property type="molecule type" value="Genomic_DNA"/>
</dbReference>
<keyword evidence="2" id="KW-0238">DNA-binding</keyword>
<dbReference type="NCBIfam" id="NF033788">
    <property type="entry name" value="HTH_metalloreg"/>
    <property type="match status" value="1"/>
</dbReference>
<reference evidence="5 6" key="1">
    <citation type="journal article" date="2016" name="Front. Microbiol.">
        <title>Comprehensive Phylogenetic Analysis of Bovine Non-aureus Staphylococci Species Based on Whole-Genome Sequencing.</title>
        <authorList>
            <person name="Naushad S."/>
            <person name="Barkema H.W."/>
            <person name="Luby C."/>
            <person name="Condas L.A."/>
            <person name="Nobrega D.B."/>
            <person name="Carson D.A."/>
            <person name="De Buck J."/>
        </authorList>
    </citation>
    <scope>NUCLEOTIDE SEQUENCE [LARGE SCALE GENOMIC DNA]</scope>
    <source>
        <strain evidence="5 6">SNUC 102</strain>
    </source>
</reference>
<dbReference type="Gene3D" id="1.10.10.10">
    <property type="entry name" value="Winged helix-like DNA-binding domain superfamily/Winged helix DNA-binding domain"/>
    <property type="match status" value="1"/>
</dbReference>
<evidence type="ECO:0000313" key="5">
    <source>
        <dbReference type="EMBL" id="RIN06977.1"/>
    </source>
</evidence>
<dbReference type="Pfam" id="PF01022">
    <property type="entry name" value="HTH_5"/>
    <property type="match status" value="1"/>
</dbReference>
<dbReference type="PRINTS" id="PR00778">
    <property type="entry name" value="HTHARSR"/>
</dbReference>
<dbReference type="AlphaFoldDB" id="A0A418IJY3"/>
<evidence type="ECO:0000313" key="6">
    <source>
        <dbReference type="Proteomes" id="UP000285567"/>
    </source>
</evidence>
<dbReference type="CDD" id="cd00090">
    <property type="entry name" value="HTH_ARSR"/>
    <property type="match status" value="1"/>
</dbReference>
<name>A0A418IJY3_STAXY</name>
<dbReference type="SUPFAM" id="SSF46785">
    <property type="entry name" value="Winged helix' DNA-binding domain"/>
    <property type="match status" value="1"/>
</dbReference>
<comment type="caution">
    <text evidence="5">The sequence shown here is derived from an EMBL/GenBank/DDBJ whole genome shotgun (WGS) entry which is preliminary data.</text>
</comment>
<proteinExistence type="predicted"/>
<dbReference type="InterPro" id="IPR036388">
    <property type="entry name" value="WH-like_DNA-bd_sf"/>
</dbReference>
<keyword evidence="6" id="KW-1185">Reference proteome</keyword>
<evidence type="ECO:0000259" key="4">
    <source>
        <dbReference type="PROSITE" id="PS50987"/>
    </source>
</evidence>
<dbReference type="InterPro" id="IPR018334">
    <property type="entry name" value="ArsR_HTH"/>
</dbReference>